<dbReference type="AlphaFoldDB" id="A0A9P8A0G7"/>
<feature type="compositionally biased region" description="Polar residues" evidence="1">
    <location>
        <begin position="1"/>
        <end position="18"/>
    </location>
</feature>
<organism evidence="3 4">
    <name type="scientific">Mortierella alpina</name>
    <name type="common">Oleaginous fungus</name>
    <name type="synonym">Mortierella renispora</name>
    <dbReference type="NCBI Taxonomy" id="64518"/>
    <lineage>
        <taxon>Eukaryota</taxon>
        <taxon>Fungi</taxon>
        <taxon>Fungi incertae sedis</taxon>
        <taxon>Mucoromycota</taxon>
        <taxon>Mortierellomycotina</taxon>
        <taxon>Mortierellomycetes</taxon>
        <taxon>Mortierellales</taxon>
        <taxon>Mortierellaceae</taxon>
        <taxon>Mortierella</taxon>
    </lineage>
</organism>
<keyword evidence="2" id="KW-0472">Membrane</keyword>
<protein>
    <submittedName>
        <fullName evidence="3">Uncharacterized protein</fullName>
    </submittedName>
</protein>
<dbReference type="EMBL" id="JAIFTL010000190">
    <property type="protein sequence ID" value="KAG9321679.1"/>
    <property type="molecule type" value="Genomic_DNA"/>
</dbReference>
<feature type="transmembrane region" description="Helical" evidence="2">
    <location>
        <begin position="414"/>
        <end position="431"/>
    </location>
</feature>
<keyword evidence="2" id="KW-0812">Transmembrane</keyword>
<feature type="compositionally biased region" description="Polar residues" evidence="1">
    <location>
        <begin position="53"/>
        <end position="64"/>
    </location>
</feature>
<dbReference type="Proteomes" id="UP000717515">
    <property type="component" value="Unassembled WGS sequence"/>
</dbReference>
<feature type="compositionally biased region" description="Basic residues" evidence="1">
    <location>
        <begin position="22"/>
        <end position="32"/>
    </location>
</feature>
<reference evidence="3" key="1">
    <citation type="submission" date="2021-07" db="EMBL/GenBank/DDBJ databases">
        <title>Draft genome of Mortierella alpina, strain LL118, isolated from an aspen leaf litter sample.</title>
        <authorList>
            <person name="Yang S."/>
            <person name="Vinatzer B.A."/>
        </authorList>
    </citation>
    <scope>NUCLEOTIDE SEQUENCE</scope>
    <source>
        <strain evidence="3">LL118</strain>
    </source>
</reference>
<proteinExistence type="predicted"/>
<evidence type="ECO:0000256" key="2">
    <source>
        <dbReference type="SAM" id="Phobius"/>
    </source>
</evidence>
<feature type="transmembrane region" description="Helical" evidence="2">
    <location>
        <begin position="263"/>
        <end position="281"/>
    </location>
</feature>
<evidence type="ECO:0000313" key="4">
    <source>
        <dbReference type="Proteomes" id="UP000717515"/>
    </source>
</evidence>
<feature type="transmembrane region" description="Helical" evidence="2">
    <location>
        <begin position="315"/>
        <end position="335"/>
    </location>
</feature>
<evidence type="ECO:0000256" key="1">
    <source>
        <dbReference type="SAM" id="MobiDB-lite"/>
    </source>
</evidence>
<keyword evidence="2" id="KW-1133">Transmembrane helix</keyword>
<feature type="region of interest" description="Disordered" evidence="1">
    <location>
        <begin position="1"/>
        <end position="90"/>
    </location>
</feature>
<sequence>MHSVSQQRSPTPVHSSSISHHLAPHSHTHSHSSHINSSYSSYASSVASLPGSRPSSPATIANGATSVPTPPQSPTSFPTKSFGSSPASSPTLGSTTIIALGATSPASPDHPATLASGPTLGSLVSQPVTGAVIVLTIVTSLIALGGHFPNHCTAPSYVLYAGEYLALLISPFVVPLTPALLLSSQQTLGTSLLIGTSNILALSLFEDRLTTIFNGDGTRIFRNLFLAILAFVLAVRQLLGFVFSRSVGWQIPALFFSDSMHECNLGLAPFLFALLVVQALFPDSPSSSSAASFWTLRRIHLQIILCLFNVIPKTIIWWSGSGLFVGFVVALVISYQRRMGRWGGKVKTSTFERHQWEDQDLVFVQDQYEEKDALTKEMDRESSLAPPSPLSLGHGMVDHGATWERKLLNSLCKAVSYILPMIFILVLFLVACNQLHTYRPDVSSITLHQSIEPHTPFLLTLVLMTAPRKNGVTYIKQTLSSYLDNFPDEAVDPLYSRIQIVVYTHFTDFEGYDEAKAYFDTIPKARKHVKWIRDEGSEKNQRKHLVSAIRKVGTAEDTVYLGIMEDDFPFCAGGWQEMLNTLHGANRQVPDHCGVFVATGGSGLIFKRSVALTASFILEGDVLSHERGERTPPPDISLQNCMLGKHDYCASCSGTMVISKTLLQGHLGYNSSTSGEGYHRSQFQCGWRHPFNGSPVVHTL</sequence>
<evidence type="ECO:0000313" key="3">
    <source>
        <dbReference type="EMBL" id="KAG9321679.1"/>
    </source>
</evidence>
<feature type="transmembrane region" description="Helical" evidence="2">
    <location>
        <begin position="188"/>
        <end position="205"/>
    </location>
</feature>
<name>A0A9P8A0G7_MORAP</name>
<feature type="transmembrane region" description="Helical" evidence="2">
    <location>
        <begin position="225"/>
        <end position="243"/>
    </location>
</feature>
<feature type="transmembrane region" description="Helical" evidence="2">
    <location>
        <begin position="128"/>
        <end position="145"/>
    </location>
</feature>
<comment type="caution">
    <text evidence="3">The sequence shown here is derived from an EMBL/GenBank/DDBJ whole genome shotgun (WGS) entry which is preliminary data.</text>
</comment>
<accession>A0A9P8A0G7</accession>
<feature type="transmembrane region" description="Helical" evidence="2">
    <location>
        <begin position="157"/>
        <end position="181"/>
    </location>
</feature>
<feature type="compositionally biased region" description="Low complexity" evidence="1">
    <location>
        <begin position="33"/>
        <end position="48"/>
    </location>
</feature>
<gene>
    <name evidence="3" type="ORF">KVV02_004083</name>
</gene>